<dbReference type="Proteomes" id="UP000027222">
    <property type="component" value="Unassembled WGS sequence"/>
</dbReference>
<organism evidence="2 3">
    <name type="scientific">Galerina marginata (strain CBS 339.88)</name>
    <dbReference type="NCBI Taxonomy" id="685588"/>
    <lineage>
        <taxon>Eukaryota</taxon>
        <taxon>Fungi</taxon>
        <taxon>Dikarya</taxon>
        <taxon>Basidiomycota</taxon>
        <taxon>Agaricomycotina</taxon>
        <taxon>Agaricomycetes</taxon>
        <taxon>Agaricomycetidae</taxon>
        <taxon>Agaricales</taxon>
        <taxon>Agaricineae</taxon>
        <taxon>Strophariaceae</taxon>
        <taxon>Galerina</taxon>
    </lineage>
</organism>
<feature type="region of interest" description="Disordered" evidence="1">
    <location>
        <begin position="143"/>
        <end position="170"/>
    </location>
</feature>
<evidence type="ECO:0000256" key="1">
    <source>
        <dbReference type="SAM" id="MobiDB-lite"/>
    </source>
</evidence>
<proteinExistence type="predicted"/>
<gene>
    <name evidence="2" type="ORF">GALMADRAFT_143399</name>
</gene>
<evidence type="ECO:0000313" key="3">
    <source>
        <dbReference type="Proteomes" id="UP000027222"/>
    </source>
</evidence>
<sequence>MFEFVDLNSALPPPSSTFPRFGQQQILEPGNTTGPTGGFVIPPTVTQHHAPRASPLRRDAEAGTSLFPSPYPHPHPSSTGTTTIASSLLVRTRYRPSIAAAPRRPFVNQHACPSSPIILPPLMTANASSGVAYIVKSPPCRAVGRGHHADGAHPPPQSSVLPPAPPFPIS</sequence>
<name>A0A067SMA8_GALM3</name>
<protein>
    <submittedName>
        <fullName evidence="2">Uncharacterized protein</fullName>
    </submittedName>
</protein>
<dbReference type="HOGENOM" id="CLU_1570766_0_0_1"/>
<accession>A0A067SMA8</accession>
<evidence type="ECO:0000313" key="2">
    <source>
        <dbReference type="EMBL" id="KDR72060.1"/>
    </source>
</evidence>
<feature type="compositionally biased region" description="Pro residues" evidence="1">
    <location>
        <begin position="153"/>
        <end position="170"/>
    </location>
</feature>
<keyword evidence="3" id="KW-1185">Reference proteome</keyword>
<dbReference type="AlphaFoldDB" id="A0A067SMA8"/>
<dbReference type="EMBL" id="KL142390">
    <property type="protein sequence ID" value="KDR72060.1"/>
    <property type="molecule type" value="Genomic_DNA"/>
</dbReference>
<reference evidence="3" key="1">
    <citation type="journal article" date="2014" name="Proc. Natl. Acad. Sci. U.S.A.">
        <title>Extensive sampling of basidiomycete genomes demonstrates inadequacy of the white-rot/brown-rot paradigm for wood decay fungi.</title>
        <authorList>
            <person name="Riley R."/>
            <person name="Salamov A.A."/>
            <person name="Brown D.W."/>
            <person name="Nagy L.G."/>
            <person name="Floudas D."/>
            <person name="Held B.W."/>
            <person name="Levasseur A."/>
            <person name="Lombard V."/>
            <person name="Morin E."/>
            <person name="Otillar R."/>
            <person name="Lindquist E.A."/>
            <person name="Sun H."/>
            <person name="LaButti K.M."/>
            <person name="Schmutz J."/>
            <person name="Jabbour D."/>
            <person name="Luo H."/>
            <person name="Baker S.E."/>
            <person name="Pisabarro A.G."/>
            <person name="Walton J.D."/>
            <person name="Blanchette R.A."/>
            <person name="Henrissat B."/>
            <person name="Martin F."/>
            <person name="Cullen D."/>
            <person name="Hibbett D.S."/>
            <person name="Grigoriev I.V."/>
        </authorList>
    </citation>
    <scope>NUCLEOTIDE SEQUENCE [LARGE SCALE GENOMIC DNA]</scope>
    <source>
        <strain evidence="3">CBS 339.88</strain>
    </source>
</reference>